<dbReference type="AlphaFoldDB" id="A0A078B945"/>
<dbReference type="Pfam" id="PF13768">
    <property type="entry name" value="VWA_3"/>
    <property type="match status" value="1"/>
</dbReference>
<reference evidence="2 3" key="1">
    <citation type="submission" date="2014-06" db="EMBL/GenBank/DDBJ databases">
        <authorList>
            <person name="Swart Estienne"/>
        </authorList>
    </citation>
    <scope>NUCLEOTIDE SEQUENCE [LARGE SCALE GENOMIC DNA]</scope>
    <source>
        <strain evidence="2 3">130c</strain>
    </source>
</reference>
<dbReference type="EMBL" id="CCKQ01019033">
    <property type="protein sequence ID" value="CDW91040.1"/>
    <property type="molecule type" value="Genomic_DNA"/>
</dbReference>
<accession>A0A078B945</accession>
<evidence type="ECO:0000313" key="2">
    <source>
        <dbReference type="EMBL" id="CDW91040.1"/>
    </source>
</evidence>
<proteinExistence type="predicted"/>
<organism evidence="2 3">
    <name type="scientific">Stylonychia lemnae</name>
    <name type="common">Ciliate</name>
    <dbReference type="NCBI Taxonomy" id="5949"/>
    <lineage>
        <taxon>Eukaryota</taxon>
        <taxon>Sar</taxon>
        <taxon>Alveolata</taxon>
        <taxon>Ciliophora</taxon>
        <taxon>Intramacronucleata</taxon>
        <taxon>Spirotrichea</taxon>
        <taxon>Stichotrichia</taxon>
        <taxon>Sporadotrichida</taxon>
        <taxon>Oxytrichidae</taxon>
        <taxon>Stylonychinae</taxon>
        <taxon>Stylonychia</taxon>
    </lineage>
</organism>
<dbReference type="Gene3D" id="3.40.50.410">
    <property type="entry name" value="von Willebrand factor, type A domain"/>
    <property type="match status" value="1"/>
</dbReference>
<dbReference type="PANTHER" id="PTHR45737:SF6">
    <property type="entry name" value="VON WILLEBRAND FACTOR A DOMAIN-CONTAINING PROTEIN 5A"/>
    <property type="match status" value="1"/>
</dbReference>
<dbReference type="OrthoDB" id="312927at2759"/>
<dbReference type="SMART" id="SM00327">
    <property type="entry name" value="VWA"/>
    <property type="match status" value="1"/>
</dbReference>
<dbReference type="OMA" id="YANDNEK"/>
<dbReference type="PROSITE" id="PS50234">
    <property type="entry name" value="VWFA"/>
    <property type="match status" value="1"/>
</dbReference>
<dbReference type="InterPro" id="IPR002035">
    <property type="entry name" value="VWF_A"/>
</dbReference>
<dbReference type="Proteomes" id="UP000039865">
    <property type="component" value="Unassembled WGS sequence"/>
</dbReference>
<keyword evidence="3" id="KW-1185">Reference proteome</keyword>
<evidence type="ECO:0000259" key="1">
    <source>
        <dbReference type="PROSITE" id="PS50234"/>
    </source>
</evidence>
<name>A0A078B945_STYLE</name>
<protein>
    <recommendedName>
        <fullName evidence="1">VWFA domain-containing protein</fullName>
    </recommendedName>
</protein>
<dbReference type="PANTHER" id="PTHR45737">
    <property type="entry name" value="VON WILLEBRAND FACTOR A DOMAIN-CONTAINING PROTEIN 5A"/>
    <property type="match status" value="1"/>
</dbReference>
<sequence length="195" mass="21963">MVFIFLVDRSGSMRGNKMEMTLKALRLFIKSLPPNARFEIVSFGTKYYGSSKDRQGFINNDDNVNKINVAIARMSADLGGTNIHDPLEYAIKRLFIKVTPKQIEEQKLRDMHTLMKSPTEPIGQELIRKIFLLTDGAVNDPASVLNLARQNQHKAQIHTFGIGNGCSKYLVKELSRAGRGSYSFVEEDDNLNAKI</sequence>
<dbReference type="SUPFAM" id="SSF53300">
    <property type="entry name" value="vWA-like"/>
    <property type="match status" value="1"/>
</dbReference>
<dbReference type="InterPro" id="IPR036465">
    <property type="entry name" value="vWFA_dom_sf"/>
</dbReference>
<dbReference type="InParanoid" id="A0A078B945"/>
<feature type="domain" description="VWFA" evidence="1">
    <location>
        <begin position="2"/>
        <end position="195"/>
    </location>
</feature>
<evidence type="ECO:0000313" key="3">
    <source>
        <dbReference type="Proteomes" id="UP000039865"/>
    </source>
</evidence>
<gene>
    <name evidence="2" type="primary">Contig284.g328</name>
    <name evidence="2" type="ORF">STYLEM_20189</name>
</gene>